<evidence type="ECO:0000256" key="4">
    <source>
        <dbReference type="ARBA" id="ARBA00022777"/>
    </source>
</evidence>
<protein>
    <recommendedName>
        <fullName evidence="2">histidine kinase</fullName>
        <ecNumber evidence="2">2.7.13.3</ecNumber>
    </recommendedName>
</protein>
<evidence type="ECO:0000256" key="2">
    <source>
        <dbReference type="ARBA" id="ARBA00012438"/>
    </source>
</evidence>
<keyword evidence="3" id="KW-0808">Transferase</keyword>
<dbReference type="SMART" id="SM00388">
    <property type="entry name" value="HisKA"/>
    <property type="match status" value="1"/>
</dbReference>
<dbReference type="EC" id="2.7.13.3" evidence="2"/>
<reference evidence="7 8" key="1">
    <citation type="submission" date="2022-04" db="EMBL/GenBank/DDBJ databases">
        <title>Positive selection, recombination, and allopatry shape intraspecific diversity of widespread and dominant cyanobacteria.</title>
        <authorList>
            <person name="Wei J."/>
            <person name="Shu W."/>
            <person name="Hu C."/>
        </authorList>
    </citation>
    <scope>NUCLEOTIDE SEQUENCE [LARGE SCALE GENOMIC DNA]</scope>
    <source>
        <strain evidence="7 8">GB2-A5</strain>
    </source>
</reference>
<accession>A0ABV0JKG1</accession>
<dbReference type="PANTHER" id="PTHR43711:SF26">
    <property type="entry name" value="SENSOR HISTIDINE KINASE RCSC"/>
    <property type="match status" value="1"/>
</dbReference>
<evidence type="ECO:0000259" key="6">
    <source>
        <dbReference type="PROSITE" id="PS50109"/>
    </source>
</evidence>
<feature type="domain" description="Histidine kinase" evidence="6">
    <location>
        <begin position="39"/>
        <end position="278"/>
    </location>
</feature>
<dbReference type="RefSeq" id="WP_190417624.1">
    <property type="nucleotide sequence ID" value="NZ_JAMPKK010000008.1"/>
</dbReference>
<dbReference type="PROSITE" id="PS50109">
    <property type="entry name" value="HIS_KIN"/>
    <property type="match status" value="1"/>
</dbReference>
<keyword evidence="5" id="KW-0902">Two-component regulatory system</keyword>
<name>A0ABV0JKG1_9CYAN</name>
<dbReference type="InterPro" id="IPR036890">
    <property type="entry name" value="HATPase_C_sf"/>
</dbReference>
<dbReference type="InterPro" id="IPR050736">
    <property type="entry name" value="Sensor_HK_Regulatory"/>
</dbReference>
<evidence type="ECO:0000256" key="1">
    <source>
        <dbReference type="ARBA" id="ARBA00000085"/>
    </source>
</evidence>
<dbReference type="SUPFAM" id="SSF47384">
    <property type="entry name" value="Homodimeric domain of signal transducing histidine kinase"/>
    <property type="match status" value="1"/>
</dbReference>
<sequence length="282" mass="31065">MPQDANSNLEAILEELKQTQLACNMATEMGQFKAGFLARTSHELRSPLNSLIGLHQLILSDLCDSPEEEREFIAQAHASALKLVKLLDEIIAVAKTQHGTNRLEIQPVQIANVFEQVYNFTHLQAANRSIRLEVSPPDPEIYVLADPRRLQQVVLNLVDSAIARMDGGSIRVSGSPSPASDYLHIWIDVQGEGTSHPWSEPVDLLNTEKKTEEQVKNPDKQPVKEPLLSAGMNLLINQTLLEVMQGRLEVVAGQPADTPATSAPENLTRLQLSIPLVTPETI</sequence>
<comment type="catalytic activity">
    <reaction evidence="1">
        <text>ATP + protein L-histidine = ADP + protein N-phospho-L-histidine.</text>
        <dbReference type="EC" id="2.7.13.3"/>
    </reaction>
</comment>
<keyword evidence="8" id="KW-1185">Reference proteome</keyword>
<keyword evidence="4 7" id="KW-0418">Kinase</keyword>
<dbReference type="PANTHER" id="PTHR43711">
    <property type="entry name" value="TWO-COMPONENT HISTIDINE KINASE"/>
    <property type="match status" value="1"/>
</dbReference>
<comment type="caution">
    <text evidence="7">The sequence shown here is derived from an EMBL/GenBank/DDBJ whole genome shotgun (WGS) entry which is preliminary data.</text>
</comment>
<dbReference type="SUPFAM" id="SSF55874">
    <property type="entry name" value="ATPase domain of HSP90 chaperone/DNA topoisomerase II/histidine kinase"/>
    <property type="match status" value="1"/>
</dbReference>
<evidence type="ECO:0000313" key="7">
    <source>
        <dbReference type="EMBL" id="MEP0863926.1"/>
    </source>
</evidence>
<dbReference type="InterPro" id="IPR005467">
    <property type="entry name" value="His_kinase_dom"/>
</dbReference>
<proteinExistence type="predicted"/>
<dbReference type="EMBL" id="JAMPKK010000008">
    <property type="protein sequence ID" value="MEP0863926.1"/>
    <property type="molecule type" value="Genomic_DNA"/>
</dbReference>
<dbReference type="Gene3D" id="3.30.565.10">
    <property type="entry name" value="Histidine kinase-like ATPase, C-terminal domain"/>
    <property type="match status" value="1"/>
</dbReference>
<dbReference type="Gene3D" id="1.10.287.130">
    <property type="match status" value="1"/>
</dbReference>
<dbReference type="CDD" id="cd00082">
    <property type="entry name" value="HisKA"/>
    <property type="match status" value="1"/>
</dbReference>
<dbReference type="Proteomes" id="UP001442494">
    <property type="component" value="Unassembled WGS sequence"/>
</dbReference>
<dbReference type="Pfam" id="PF00512">
    <property type="entry name" value="HisKA"/>
    <property type="match status" value="1"/>
</dbReference>
<evidence type="ECO:0000256" key="5">
    <source>
        <dbReference type="ARBA" id="ARBA00023012"/>
    </source>
</evidence>
<evidence type="ECO:0000313" key="8">
    <source>
        <dbReference type="Proteomes" id="UP001442494"/>
    </source>
</evidence>
<dbReference type="GO" id="GO:0016301">
    <property type="term" value="F:kinase activity"/>
    <property type="evidence" value="ECO:0007669"/>
    <property type="project" value="UniProtKB-KW"/>
</dbReference>
<gene>
    <name evidence="7" type="ORF">NDI37_05540</name>
</gene>
<dbReference type="InterPro" id="IPR003661">
    <property type="entry name" value="HisK_dim/P_dom"/>
</dbReference>
<dbReference type="InterPro" id="IPR036097">
    <property type="entry name" value="HisK_dim/P_sf"/>
</dbReference>
<evidence type="ECO:0000256" key="3">
    <source>
        <dbReference type="ARBA" id="ARBA00022679"/>
    </source>
</evidence>
<organism evidence="7 8">
    <name type="scientific">Funiculus sociatus GB2-A5</name>
    <dbReference type="NCBI Taxonomy" id="2933946"/>
    <lineage>
        <taxon>Bacteria</taxon>
        <taxon>Bacillati</taxon>
        <taxon>Cyanobacteriota</taxon>
        <taxon>Cyanophyceae</taxon>
        <taxon>Coleofasciculales</taxon>
        <taxon>Coleofasciculaceae</taxon>
        <taxon>Funiculus</taxon>
    </lineage>
</organism>